<dbReference type="Proteomes" id="UP000789390">
    <property type="component" value="Unassembled WGS sequence"/>
</dbReference>
<organism evidence="1 2">
    <name type="scientific">Daphnia galeata</name>
    <dbReference type="NCBI Taxonomy" id="27404"/>
    <lineage>
        <taxon>Eukaryota</taxon>
        <taxon>Metazoa</taxon>
        <taxon>Ecdysozoa</taxon>
        <taxon>Arthropoda</taxon>
        <taxon>Crustacea</taxon>
        <taxon>Branchiopoda</taxon>
        <taxon>Diplostraca</taxon>
        <taxon>Cladocera</taxon>
        <taxon>Anomopoda</taxon>
        <taxon>Daphniidae</taxon>
        <taxon>Daphnia</taxon>
    </lineage>
</organism>
<dbReference type="AlphaFoldDB" id="A0A8J2RJV2"/>
<sequence>MAAACRLVLFQRIVQLSSLVHHFPNEIEGSDHPDLTEAEASRNLSDSFHVETSVANDLLSCSDCDETFKKMQTTKDNISCNISI</sequence>
<reference evidence="1" key="1">
    <citation type="submission" date="2021-11" db="EMBL/GenBank/DDBJ databases">
        <authorList>
            <person name="Schell T."/>
        </authorList>
    </citation>
    <scope>NUCLEOTIDE SEQUENCE</scope>
    <source>
        <strain evidence="1">M5</strain>
    </source>
</reference>
<dbReference type="EMBL" id="CAKKLH010000050">
    <property type="protein sequence ID" value="CAH0101081.1"/>
    <property type="molecule type" value="Genomic_DNA"/>
</dbReference>
<comment type="caution">
    <text evidence="1">The sequence shown here is derived from an EMBL/GenBank/DDBJ whole genome shotgun (WGS) entry which is preliminary data.</text>
</comment>
<gene>
    <name evidence="1" type="ORF">DGAL_LOCUS3382</name>
</gene>
<evidence type="ECO:0000313" key="1">
    <source>
        <dbReference type="EMBL" id="CAH0101081.1"/>
    </source>
</evidence>
<protein>
    <submittedName>
        <fullName evidence="1">Uncharacterized protein</fullName>
    </submittedName>
</protein>
<keyword evidence="2" id="KW-1185">Reference proteome</keyword>
<evidence type="ECO:0000313" key="2">
    <source>
        <dbReference type="Proteomes" id="UP000789390"/>
    </source>
</evidence>
<name>A0A8J2RJV2_9CRUS</name>
<accession>A0A8J2RJV2</accession>
<proteinExistence type="predicted"/>